<sequence length="113" mass="12945">MCQLRSELLRSRNITAIDKSLKTYKQNISILPENNKQISLEDSEEELSDDEDDIVGSIEQPEIVKCVNLAKEKEDDYMQYDSFSLDESEISTNLYDEAMLQDDIHPADNLAAK</sequence>
<organism evidence="1 2">
    <name type="scientific">Gigaspora margarita</name>
    <dbReference type="NCBI Taxonomy" id="4874"/>
    <lineage>
        <taxon>Eukaryota</taxon>
        <taxon>Fungi</taxon>
        <taxon>Fungi incertae sedis</taxon>
        <taxon>Mucoromycota</taxon>
        <taxon>Glomeromycotina</taxon>
        <taxon>Glomeromycetes</taxon>
        <taxon>Diversisporales</taxon>
        <taxon>Gigasporaceae</taxon>
        <taxon>Gigaspora</taxon>
    </lineage>
</organism>
<proteinExistence type="predicted"/>
<dbReference type="EMBL" id="CAJVQB010000042">
    <property type="protein sequence ID" value="CAG8460519.1"/>
    <property type="molecule type" value="Genomic_DNA"/>
</dbReference>
<gene>
    <name evidence="1" type="ORF">GMARGA_LOCUS281</name>
</gene>
<evidence type="ECO:0000313" key="2">
    <source>
        <dbReference type="Proteomes" id="UP000789901"/>
    </source>
</evidence>
<protein>
    <submittedName>
        <fullName evidence="1">28156_t:CDS:1</fullName>
    </submittedName>
</protein>
<name>A0ABM8VW11_GIGMA</name>
<reference evidence="1 2" key="1">
    <citation type="submission" date="2021-06" db="EMBL/GenBank/DDBJ databases">
        <authorList>
            <person name="Kallberg Y."/>
            <person name="Tangrot J."/>
            <person name="Rosling A."/>
        </authorList>
    </citation>
    <scope>NUCLEOTIDE SEQUENCE [LARGE SCALE GENOMIC DNA]</scope>
    <source>
        <strain evidence="1 2">120-4 pot B 10/14</strain>
    </source>
</reference>
<accession>A0ABM8VW11</accession>
<evidence type="ECO:0000313" key="1">
    <source>
        <dbReference type="EMBL" id="CAG8460519.1"/>
    </source>
</evidence>
<keyword evidence="2" id="KW-1185">Reference proteome</keyword>
<dbReference type="Proteomes" id="UP000789901">
    <property type="component" value="Unassembled WGS sequence"/>
</dbReference>
<comment type="caution">
    <text evidence="1">The sequence shown here is derived from an EMBL/GenBank/DDBJ whole genome shotgun (WGS) entry which is preliminary data.</text>
</comment>